<evidence type="ECO:0000256" key="7">
    <source>
        <dbReference type="ARBA" id="ARBA00023163"/>
    </source>
</evidence>
<evidence type="ECO:0000256" key="8">
    <source>
        <dbReference type="ARBA" id="ARBA00059785"/>
    </source>
</evidence>
<dbReference type="PROSITE" id="PS00028">
    <property type="entry name" value="ZINC_FINGER_C2H2_1"/>
    <property type="match status" value="1"/>
</dbReference>
<dbReference type="Pfam" id="PF22995">
    <property type="entry name" value="C2CH-3rd_BIRD-IDD"/>
    <property type="match status" value="1"/>
</dbReference>
<keyword evidence="7" id="KW-0804">Transcription</keyword>
<gene>
    <name evidence="14" type="ORF">BDA96_02G308200</name>
</gene>
<evidence type="ECO:0000256" key="2">
    <source>
        <dbReference type="ARBA" id="ARBA00022737"/>
    </source>
</evidence>
<comment type="caution">
    <text evidence="14">The sequence shown here is derived from an EMBL/GenBank/DDBJ whole genome shotgun (WGS) entry which is preliminary data.</text>
</comment>
<reference evidence="14" key="2">
    <citation type="submission" date="2020-10" db="EMBL/GenBank/DDBJ databases">
        <authorList>
            <person name="Cooper E.A."/>
            <person name="Brenton Z.W."/>
            <person name="Flinn B.S."/>
            <person name="Jenkins J."/>
            <person name="Shu S."/>
            <person name="Flowers D."/>
            <person name="Luo F."/>
            <person name="Wang Y."/>
            <person name="Xia P."/>
            <person name="Barry K."/>
            <person name="Daum C."/>
            <person name="Lipzen A."/>
            <person name="Yoshinaga Y."/>
            <person name="Schmutz J."/>
            <person name="Saski C."/>
            <person name="Vermerris W."/>
            <person name="Kresovich S."/>
        </authorList>
    </citation>
    <scope>NUCLEOTIDE SEQUENCE</scope>
</reference>
<evidence type="ECO:0000256" key="9">
    <source>
        <dbReference type="ARBA" id="ARBA00072973"/>
    </source>
</evidence>
<evidence type="ECO:0000256" key="4">
    <source>
        <dbReference type="ARBA" id="ARBA00022833"/>
    </source>
</evidence>
<evidence type="ECO:0000256" key="6">
    <source>
        <dbReference type="ARBA" id="ARBA00023159"/>
    </source>
</evidence>
<keyword evidence="2" id="KW-0677">Repeat</keyword>
<proteinExistence type="predicted"/>
<evidence type="ECO:0000259" key="13">
    <source>
        <dbReference type="PROSITE" id="PS50157"/>
    </source>
</evidence>
<dbReference type="Pfam" id="PF22992">
    <property type="entry name" value="C2CH-4th_BIRD-IDD"/>
    <property type="match status" value="1"/>
</dbReference>
<protein>
    <recommendedName>
        <fullName evidence="9">Protein EARLY HEADING DATE 2</fullName>
    </recommendedName>
    <alternativeName>
        <fullName evidence="10">Protein RICE INDETERMINATE 1</fullName>
    </alternativeName>
</protein>
<name>A0A921RSA2_SORBI</name>
<dbReference type="InterPro" id="IPR031140">
    <property type="entry name" value="IDD1-16"/>
</dbReference>
<feature type="domain" description="C2H2-type" evidence="13">
    <location>
        <begin position="71"/>
        <end position="93"/>
    </location>
</feature>
<sequence>MAAASSAPFFGLADTQMQPQAGSSSLQQNSTAAPDVAAPPPKKKRNQPGNPNPDAEVIALSPRTLLATNRFVCEVCNKGFQREQNLQLHRRGHNLPWKLKQKNPKDVRRRVYLCPEPTCVHHDPSRALGDLTGIKKHYCRKHGEKKWKCDKCNKRYAVQSDWKAHSKTCGTREYRCDCGTLFSRRDSFITHRAFCDALARESAQMPPLGAGLYAGPGSMSLGLSGTVAQMHGFADQAGQSSSAAAAQFDHIMPSSSGSSSMFRSQASASSPSYFLGGGAPPAAQDFSEDGSQGSQGPLLHGKAPFHGLMQLPEQHHQPGPGSSNAAVANGNNSLLNLGFFSAGNNGGTSGSQDARLVIQDQFNVTGGGGGSAEHGNNLMASLGSHLGGGFPSLYNNSSPSAGLAQNSATALLMKAAQMGSTSSTAHNNGTTSTLFRAVSFSAAAAAAASGQGTSRAAGEGTTTSHEAHFHELIMNSLAGGGGAAGTGGFSGATAGFGGVDDGKLSTRDFLGVGRGAMAPPGLHIGALDPAQMK</sequence>
<evidence type="ECO:0000256" key="3">
    <source>
        <dbReference type="ARBA" id="ARBA00022771"/>
    </source>
</evidence>
<keyword evidence="5" id="KW-0805">Transcription regulation</keyword>
<dbReference type="GO" id="GO:0006355">
    <property type="term" value="P:regulation of DNA-templated transcription"/>
    <property type="evidence" value="ECO:0007669"/>
    <property type="project" value="UniProtKB-ARBA"/>
</dbReference>
<dbReference type="SUPFAM" id="SSF57667">
    <property type="entry name" value="beta-beta-alpha zinc fingers"/>
    <property type="match status" value="1"/>
</dbReference>
<dbReference type="SMART" id="SM00355">
    <property type="entry name" value="ZnF_C2H2"/>
    <property type="match status" value="3"/>
</dbReference>
<dbReference type="InterPro" id="IPR036236">
    <property type="entry name" value="Znf_C2H2_sf"/>
</dbReference>
<reference evidence="14" key="1">
    <citation type="journal article" date="2019" name="BMC Genomics">
        <title>A new reference genome for Sorghum bicolor reveals high levels of sequence similarity between sweet and grain genotypes: implications for the genetics of sugar metabolism.</title>
        <authorList>
            <person name="Cooper E.A."/>
            <person name="Brenton Z.W."/>
            <person name="Flinn B.S."/>
            <person name="Jenkins J."/>
            <person name="Shu S."/>
            <person name="Flowers D."/>
            <person name="Luo F."/>
            <person name="Wang Y."/>
            <person name="Xia P."/>
            <person name="Barry K."/>
            <person name="Daum C."/>
            <person name="Lipzen A."/>
            <person name="Yoshinaga Y."/>
            <person name="Schmutz J."/>
            <person name="Saski C."/>
            <person name="Vermerris W."/>
            <person name="Kresovich S."/>
        </authorList>
    </citation>
    <scope>NUCLEOTIDE SEQUENCE</scope>
</reference>
<dbReference type="Gene3D" id="3.30.160.60">
    <property type="entry name" value="Classic Zinc Finger"/>
    <property type="match status" value="2"/>
</dbReference>
<dbReference type="GO" id="GO:0008270">
    <property type="term" value="F:zinc ion binding"/>
    <property type="evidence" value="ECO:0007669"/>
    <property type="project" value="UniProtKB-KW"/>
</dbReference>
<dbReference type="Pfam" id="PF12874">
    <property type="entry name" value="zf-met"/>
    <property type="match status" value="1"/>
</dbReference>
<dbReference type="OrthoDB" id="6354171at2759"/>
<dbReference type="Proteomes" id="UP000807115">
    <property type="component" value="Chromosome 2"/>
</dbReference>
<evidence type="ECO:0000313" key="14">
    <source>
        <dbReference type="EMBL" id="KAG0544804.1"/>
    </source>
</evidence>
<evidence type="ECO:0000256" key="1">
    <source>
        <dbReference type="ARBA" id="ARBA00022723"/>
    </source>
</evidence>
<feature type="region of interest" description="Disordered" evidence="12">
    <location>
        <begin position="1"/>
        <end position="55"/>
    </location>
</feature>
<keyword evidence="1" id="KW-0479">Metal-binding</keyword>
<dbReference type="InterPro" id="IPR055186">
    <property type="entry name" value="C2H2-2nd_BIRD-IDD"/>
</dbReference>
<keyword evidence="3 11" id="KW-0863">Zinc-finger</keyword>
<evidence type="ECO:0000256" key="11">
    <source>
        <dbReference type="PROSITE-ProRule" id="PRU00042"/>
    </source>
</evidence>
<dbReference type="EMBL" id="CM027681">
    <property type="protein sequence ID" value="KAG0544804.1"/>
    <property type="molecule type" value="Genomic_DNA"/>
</dbReference>
<dbReference type="Pfam" id="PF22996">
    <property type="entry name" value="C2H2-2nd_BIRD-IDD"/>
    <property type="match status" value="1"/>
</dbReference>
<dbReference type="InterPro" id="IPR055185">
    <property type="entry name" value="C2CH-4th_BIRD-IDD"/>
</dbReference>
<evidence type="ECO:0000256" key="12">
    <source>
        <dbReference type="SAM" id="MobiDB-lite"/>
    </source>
</evidence>
<evidence type="ECO:0000313" key="15">
    <source>
        <dbReference type="Proteomes" id="UP000807115"/>
    </source>
</evidence>
<dbReference type="PANTHER" id="PTHR10593:SF114">
    <property type="entry name" value="PROTEIN INDETERMINATE-DOMAIN 5 CHLOROPLASTIC"/>
    <property type="match status" value="1"/>
</dbReference>
<dbReference type="PROSITE" id="PS50157">
    <property type="entry name" value="ZINC_FINGER_C2H2_2"/>
    <property type="match status" value="1"/>
</dbReference>
<keyword evidence="6" id="KW-0010">Activator</keyword>
<dbReference type="Gramene" id="EER99334">
    <property type="protein sequence ID" value="EER99334"/>
    <property type="gene ID" value="SORBI_3002G293000"/>
</dbReference>
<dbReference type="OMA" id="HEAHFHE"/>
<dbReference type="PANTHER" id="PTHR10593">
    <property type="entry name" value="SERINE/THREONINE-PROTEIN KINASE RIO"/>
    <property type="match status" value="1"/>
</dbReference>
<evidence type="ECO:0000256" key="5">
    <source>
        <dbReference type="ARBA" id="ARBA00023015"/>
    </source>
</evidence>
<organism evidence="14 15">
    <name type="scientific">Sorghum bicolor</name>
    <name type="common">Sorghum</name>
    <name type="synonym">Sorghum vulgare</name>
    <dbReference type="NCBI Taxonomy" id="4558"/>
    <lineage>
        <taxon>Eukaryota</taxon>
        <taxon>Viridiplantae</taxon>
        <taxon>Streptophyta</taxon>
        <taxon>Embryophyta</taxon>
        <taxon>Tracheophyta</taxon>
        <taxon>Spermatophyta</taxon>
        <taxon>Magnoliopsida</taxon>
        <taxon>Liliopsida</taxon>
        <taxon>Poales</taxon>
        <taxon>Poaceae</taxon>
        <taxon>PACMAD clade</taxon>
        <taxon>Panicoideae</taxon>
        <taxon>Andropogonodae</taxon>
        <taxon>Andropogoneae</taxon>
        <taxon>Sorghinae</taxon>
        <taxon>Sorghum</taxon>
    </lineage>
</organism>
<dbReference type="FunFam" id="3.30.160.60:FF:000131">
    <property type="entry name" value="protein indeterminate-domain 5, chloroplastic-like"/>
    <property type="match status" value="1"/>
</dbReference>
<dbReference type="AlphaFoldDB" id="A0A921RSA2"/>
<dbReference type="Gramene" id="OQU89911">
    <property type="protein sequence ID" value="OQU89911"/>
    <property type="gene ID" value="SORBI_3002G293000"/>
</dbReference>
<dbReference type="InterPro" id="IPR055187">
    <property type="entry name" value="C2CH-3rd_BIRD-IDD"/>
</dbReference>
<dbReference type="InterPro" id="IPR013087">
    <property type="entry name" value="Znf_C2H2_type"/>
</dbReference>
<evidence type="ECO:0000256" key="10">
    <source>
        <dbReference type="ARBA" id="ARBA00083437"/>
    </source>
</evidence>
<dbReference type="FunFam" id="3.30.160.60:FF:000554">
    <property type="entry name" value="protein indeterminate-domain 12-like"/>
    <property type="match status" value="1"/>
</dbReference>
<keyword evidence="4" id="KW-0862">Zinc</keyword>
<accession>A0A921RSA2</accession>
<feature type="compositionally biased region" description="Polar residues" evidence="12">
    <location>
        <begin position="15"/>
        <end position="31"/>
    </location>
</feature>
<feature type="region of interest" description="Disordered" evidence="12">
    <location>
        <begin position="273"/>
        <end position="303"/>
    </location>
</feature>
<dbReference type="KEGG" id="sbi:8077242"/>
<comment type="function">
    <text evidence="8">Transcription activator that acts as a flowering master switch in both long and short days, independently of the circadian clock. Promotes flowering upstream of HD1 by up-regulating FTL1, FTL4, FTL5, FTL6, EHD1, HD3A and RFT1. Seems to repress FTL11 expression. May recognize the consensus motif 5'-TTTGTCGTAAT-3' in target gene promoters.</text>
</comment>